<evidence type="ECO:0008006" key="4">
    <source>
        <dbReference type="Google" id="ProtNLM"/>
    </source>
</evidence>
<reference evidence="2" key="1">
    <citation type="submission" date="2022-11" db="EMBL/GenBank/DDBJ databases">
        <title>Alteromonas sp. nov., isolated from sea water of the Qingdao.</title>
        <authorList>
            <person name="Wang Q."/>
        </authorList>
    </citation>
    <scope>NUCLEOTIDE SEQUENCE</scope>
    <source>
        <strain evidence="2">ASW11-7</strain>
    </source>
</reference>
<dbReference type="Proteomes" id="UP001142810">
    <property type="component" value="Unassembled WGS sequence"/>
</dbReference>
<protein>
    <recommendedName>
        <fullName evidence="4">Outer membrane protein transport protein (OMPP1/FadL/TodX)</fullName>
    </recommendedName>
</protein>
<dbReference type="SUPFAM" id="SSF56935">
    <property type="entry name" value="Porins"/>
    <property type="match status" value="1"/>
</dbReference>
<keyword evidence="3" id="KW-1185">Reference proteome</keyword>
<proteinExistence type="predicted"/>
<comment type="caution">
    <text evidence="2">The sequence shown here is derived from an EMBL/GenBank/DDBJ whole genome shotgun (WGS) entry which is preliminary data.</text>
</comment>
<dbReference type="EMBL" id="JAPFRD010000011">
    <property type="protein sequence ID" value="MCW8109587.1"/>
    <property type="molecule type" value="Genomic_DNA"/>
</dbReference>
<dbReference type="Gene3D" id="2.40.160.60">
    <property type="entry name" value="Outer membrane protein transport protein (OMPP1/FadL/TodX)"/>
    <property type="match status" value="1"/>
</dbReference>
<evidence type="ECO:0000256" key="1">
    <source>
        <dbReference type="SAM" id="SignalP"/>
    </source>
</evidence>
<organism evidence="2 3">
    <name type="scientific">Alteromonas aquimaris</name>
    <dbReference type="NCBI Taxonomy" id="2998417"/>
    <lineage>
        <taxon>Bacteria</taxon>
        <taxon>Pseudomonadati</taxon>
        <taxon>Pseudomonadota</taxon>
        <taxon>Gammaproteobacteria</taxon>
        <taxon>Alteromonadales</taxon>
        <taxon>Alteromonadaceae</taxon>
        <taxon>Alteromonas/Salinimonas group</taxon>
        <taxon>Alteromonas</taxon>
    </lineage>
</organism>
<name>A0ABT3P9X7_9ALTE</name>
<feature type="chain" id="PRO_5045760391" description="Outer membrane protein transport protein (OMPP1/FadL/TodX)" evidence="1">
    <location>
        <begin position="20"/>
        <end position="335"/>
    </location>
</feature>
<evidence type="ECO:0000313" key="2">
    <source>
        <dbReference type="EMBL" id="MCW8109587.1"/>
    </source>
</evidence>
<feature type="signal peptide" evidence="1">
    <location>
        <begin position="1"/>
        <end position="19"/>
    </location>
</feature>
<keyword evidence="1" id="KW-0732">Signal</keyword>
<evidence type="ECO:0000313" key="3">
    <source>
        <dbReference type="Proteomes" id="UP001142810"/>
    </source>
</evidence>
<accession>A0ABT3P9X7</accession>
<gene>
    <name evidence="2" type="ORF">OPS25_13845</name>
</gene>
<dbReference type="RefSeq" id="WP_265618376.1">
    <property type="nucleotide sequence ID" value="NZ_JAPFRD010000011.1"/>
</dbReference>
<sequence>MKKNTITIALALTTTTTFATDLQPNGARFAAQGSTMVSAAKDSFAVMVNPANLLTHSDSEWVGEAALNFIQRDSSSAVEQDPINMLGGFVAKGNLMAGLVYSGTAGSESAPYDPANQLGLETSQSAIAIAYGNELKEGDVFTYGAGVVLNIIDLKPSQSPAFFGSGYTASLKAGLNQDISLAQQAILFSVDFGAAYSNEIEPDDVKQPEFTLRPEIIRYGITTHITHLNSSLSWDLALTAERVSITQTKDTIFPIYSAGSETRLGSELLLINPMSLSGDFALRAGMRYFDEEQTRELFSGGLGWTSGSWSLDFSAAEDAFTENAMIYNASVTYLF</sequence>